<keyword evidence="4" id="KW-0479">Metal-binding</keyword>
<keyword evidence="2" id="KW-0808">Transferase</keyword>
<dbReference type="InterPro" id="IPR026590">
    <property type="entry name" value="Ssirtuin_cat_dom"/>
</dbReference>
<feature type="binding site" evidence="4">
    <location>
        <position position="217"/>
    </location>
    <ligand>
        <name>Zn(2+)</name>
        <dbReference type="ChEBI" id="CHEBI:29105"/>
    </ligand>
</feature>
<reference evidence="7" key="1">
    <citation type="submission" date="2015-11" db="EMBL/GenBank/DDBJ databases">
        <authorList>
            <person name="Kumar R."/>
            <person name="Singh D."/>
            <person name="Swarnkar M.K."/>
            <person name="Singh A.K."/>
            <person name="Kumar S."/>
        </authorList>
    </citation>
    <scope>NUCLEOTIDE SEQUENCE [LARGE SCALE GENOMIC DNA]</scope>
    <source>
        <strain evidence="7">ERGS4:06</strain>
    </source>
</reference>
<dbReference type="Pfam" id="PF02146">
    <property type="entry name" value="SIR2"/>
    <property type="match status" value="1"/>
</dbReference>
<dbReference type="Gene3D" id="3.40.50.1220">
    <property type="entry name" value="TPP-binding domain"/>
    <property type="match status" value="1"/>
</dbReference>
<evidence type="ECO:0000256" key="2">
    <source>
        <dbReference type="ARBA" id="ARBA00022679"/>
    </source>
</evidence>
<feature type="binding site" evidence="4">
    <location>
        <position position="214"/>
    </location>
    <ligand>
        <name>Zn(2+)</name>
        <dbReference type="ChEBI" id="CHEBI:29105"/>
    </ligand>
</feature>
<evidence type="ECO:0000259" key="5">
    <source>
        <dbReference type="PROSITE" id="PS50305"/>
    </source>
</evidence>
<dbReference type="GO" id="GO:0070403">
    <property type="term" value="F:NAD+ binding"/>
    <property type="evidence" value="ECO:0007669"/>
    <property type="project" value="InterPro"/>
</dbReference>
<dbReference type="AlphaFoldDB" id="A0A0S2LYW1"/>
<keyword evidence="4" id="KW-0862">Zinc</keyword>
<dbReference type="InterPro" id="IPR050134">
    <property type="entry name" value="NAD-dep_sirtuin_deacylases"/>
</dbReference>
<dbReference type="Proteomes" id="UP000059574">
    <property type="component" value="Chromosome"/>
</dbReference>
<dbReference type="Gene3D" id="3.30.1600.10">
    <property type="entry name" value="SIR2/SIRT2 'Small Domain"/>
    <property type="match status" value="1"/>
</dbReference>
<dbReference type="RefSeq" id="WP_062287649.1">
    <property type="nucleotide sequence ID" value="NZ_CP013200.1"/>
</dbReference>
<dbReference type="GO" id="GO:0046872">
    <property type="term" value="F:metal ion binding"/>
    <property type="evidence" value="ECO:0007669"/>
    <property type="project" value="UniProtKB-KW"/>
</dbReference>
<evidence type="ECO:0000313" key="6">
    <source>
        <dbReference type="EMBL" id="ALO66574.1"/>
    </source>
</evidence>
<dbReference type="GO" id="GO:0017136">
    <property type="term" value="F:histone deacetylase activity, NAD-dependent"/>
    <property type="evidence" value="ECO:0007669"/>
    <property type="project" value="TreeGrafter"/>
</dbReference>
<evidence type="ECO:0000256" key="3">
    <source>
        <dbReference type="ARBA" id="ARBA00023027"/>
    </source>
</evidence>
<name>A0A0S2LYW1_9MICC</name>
<keyword evidence="3" id="KW-0520">NAD</keyword>
<evidence type="ECO:0000256" key="4">
    <source>
        <dbReference type="PROSITE-ProRule" id="PRU00236"/>
    </source>
</evidence>
<dbReference type="SUPFAM" id="SSF52467">
    <property type="entry name" value="DHS-like NAD/FAD-binding domain"/>
    <property type="match status" value="1"/>
</dbReference>
<dbReference type="InterPro" id="IPR026591">
    <property type="entry name" value="Sirtuin_cat_small_dom_sf"/>
</dbReference>
<dbReference type="EC" id="2.3.1.286" evidence="1"/>
<feature type="domain" description="Deacetylase sirtuin-type" evidence="5">
    <location>
        <begin position="28"/>
        <end position="311"/>
    </location>
</feature>
<accession>A0A0S2LYW1</accession>
<dbReference type="PANTHER" id="PTHR11085:SF10">
    <property type="entry name" value="NAD-DEPENDENT PROTEIN DEACYLASE SIRTUIN-5, MITOCHONDRIAL-RELATED"/>
    <property type="match status" value="1"/>
</dbReference>
<sequence length="311" mass="32811">MDQVRPGIGETGFVPAMTPAAASRAVTTSLSRDEIAAVGSVAGTLGGQPFALLTGAGMSTDSGIPDYRGPGAPPRNPLTYQEFMRDPALRQRYWARNHVGWSRMHLSTPNAGHYAAAELERAGMLSGIVTQNVDRLHEVALASNVVDLHGRFDQVLCMECGNHYSRSFLAIILNELNPGFLEAVAAAGGVSAAPDADADVESEKLISAFNVAKCPLCGGLLKPDFVFFGENVPQDRVLRAFAMVDSAAALVVAGSSLSVFSGLRFVKKAAKDGKPVIIINRGKTRGDSLATVKLELGVSEAMTQLTRSLGL</sequence>
<dbReference type="InterPro" id="IPR003000">
    <property type="entry name" value="Sirtuin"/>
</dbReference>
<proteinExistence type="predicted"/>
<evidence type="ECO:0000313" key="7">
    <source>
        <dbReference type="Proteomes" id="UP000059574"/>
    </source>
</evidence>
<feature type="binding site" evidence="4">
    <location>
        <position position="160"/>
    </location>
    <ligand>
        <name>Zn(2+)</name>
        <dbReference type="ChEBI" id="CHEBI:29105"/>
    </ligand>
</feature>
<dbReference type="InterPro" id="IPR029035">
    <property type="entry name" value="DHS-like_NAD/FAD-binding_dom"/>
</dbReference>
<dbReference type="PROSITE" id="PS50305">
    <property type="entry name" value="SIRTUIN"/>
    <property type="match status" value="1"/>
</dbReference>
<gene>
    <name evidence="6" type="ORF">AS189_08835</name>
</gene>
<feature type="binding site" evidence="4">
    <location>
        <position position="157"/>
    </location>
    <ligand>
        <name>Zn(2+)</name>
        <dbReference type="ChEBI" id="CHEBI:29105"/>
    </ligand>
</feature>
<reference evidence="6 7" key="2">
    <citation type="journal article" date="2016" name="J. Biotechnol.">
        <title>Complete genome sequence of Arthrobacter alpinus ERGS4:06, a yellow pigmented bacterium tolerant to cold and radiations isolated from Sikkim Himalaya.</title>
        <authorList>
            <person name="Kumar R."/>
            <person name="Singh D."/>
            <person name="Swarnkar M.K."/>
            <person name="Singh A.K."/>
            <person name="Kumar S."/>
        </authorList>
    </citation>
    <scope>NUCLEOTIDE SEQUENCE [LARGE SCALE GENOMIC DNA]</scope>
    <source>
        <strain evidence="6 7">ERGS4:06</strain>
    </source>
</reference>
<protein>
    <recommendedName>
        <fullName evidence="1">protein acetyllysine N-acetyltransferase</fullName>
        <ecNumber evidence="1">2.3.1.286</ecNumber>
    </recommendedName>
</protein>
<dbReference type="PANTHER" id="PTHR11085">
    <property type="entry name" value="NAD-DEPENDENT PROTEIN DEACYLASE SIRTUIN-5, MITOCHONDRIAL-RELATED"/>
    <property type="match status" value="1"/>
</dbReference>
<feature type="active site" description="Proton acceptor" evidence="4">
    <location>
        <position position="149"/>
    </location>
</feature>
<evidence type="ECO:0000256" key="1">
    <source>
        <dbReference type="ARBA" id="ARBA00012928"/>
    </source>
</evidence>
<dbReference type="NCBIfam" id="NF003738">
    <property type="entry name" value="PRK05333.1"/>
    <property type="match status" value="1"/>
</dbReference>
<organism evidence="6 7">
    <name type="scientific">Arthrobacter alpinus</name>
    <dbReference type="NCBI Taxonomy" id="656366"/>
    <lineage>
        <taxon>Bacteria</taxon>
        <taxon>Bacillati</taxon>
        <taxon>Actinomycetota</taxon>
        <taxon>Actinomycetes</taxon>
        <taxon>Micrococcales</taxon>
        <taxon>Micrococcaceae</taxon>
        <taxon>Arthrobacter</taxon>
    </lineage>
</organism>
<dbReference type="EMBL" id="CP013200">
    <property type="protein sequence ID" value="ALO66574.1"/>
    <property type="molecule type" value="Genomic_DNA"/>
</dbReference>